<evidence type="ECO:0000313" key="4">
    <source>
        <dbReference type="Proteomes" id="UP001610444"/>
    </source>
</evidence>
<name>A0ABR4J8F0_9EURO</name>
<feature type="compositionally biased region" description="Polar residues" evidence="1">
    <location>
        <begin position="404"/>
        <end position="424"/>
    </location>
</feature>
<evidence type="ECO:0000256" key="1">
    <source>
        <dbReference type="SAM" id="MobiDB-lite"/>
    </source>
</evidence>
<organism evidence="3 4">
    <name type="scientific">Aspergillus pseudodeflectus</name>
    <dbReference type="NCBI Taxonomy" id="176178"/>
    <lineage>
        <taxon>Eukaryota</taxon>
        <taxon>Fungi</taxon>
        <taxon>Dikarya</taxon>
        <taxon>Ascomycota</taxon>
        <taxon>Pezizomycotina</taxon>
        <taxon>Eurotiomycetes</taxon>
        <taxon>Eurotiomycetidae</taxon>
        <taxon>Eurotiales</taxon>
        <taxon>Aspergillaceae</taxon>
        <taxon>Aspergillus</taxon>
        <taxon>Aspergillus subgen. Nidulantes</taxon>
    </lineage>
</organism>
<feature type="compositionally biased region" description="Polar residues" evidence="1">
    <location>
        <begin position="233"/>
        <end position="247"/>
    </location>
</feature>
<keyword evidence="4" id="KW-1185">Reference proteome</keyword>
<feature type="compositionally biased region" description="Basic residues" evidence="1">
    <location>
        <begin position="449"/>
        <end position="460"/>
    </location>
</feature>
<dbReference type="EMBL" id="JBFXLR010000118">
    <property type="protein sequence ID" value="KAL2836343.1"/>
    <property type="molecule type" value="Genomic_DNA"/>
</dbReference>
<dbReference type="Proteomes" id="UP001610444">
    <property type="component" value="Unassembled WGS sequence"/>
</dbReference>
<dbReference type="RefSeq" id="XP_070892052.1">
    <property type="nucleotide sequence ID" value="XM_071049047.1"/>
</dbReference>
<feature type="domain" description="Myb-like" evidence="2">
    <location>
        <begin position="457"/>
        <end position="511"/>
    </location>
</feature>
<accession>A0ABR4J8F0</accession>
<dbReference type="GeneID" id="98164211"/>
<feature type="region of interest" description="Disordered" evidence="1">
    <location>
        <begin position="226"/>
        <end position="255"/>
    </location>
</feature>
<feature type="region of interest" description="Disordered" evidence="1">
    <location>
        <begin position="441"/>
        <end position="464"/>
    </location>
</feature>
<sequence length="516" mass="56145">MISLDNIDFYHHPPPPKPPAHTSSSSDWKSYHLPSTPQPLPFSHPLSHPLPPKPPTAVTAVIPSTIKGRFQYAVPRNIFDIELENVSTRGNSPVVGETDLEAGHQSGSQVGNGLSDRCQDASPTLVASSMTSEPPAILAGTYHCEGGENQLPPQRSALQAQLDTSPQSPGDSALCSDPIVTAAEADSGYSDERSVSAVDDLPSDLNCLQLSLSGCDAEKQTITIDGVPKHHNTQVPSPALSNPTSPENKCCARPSQHHEITFEDLPSKAAGCGEQTRALTPLHRFHQSSASCNSEEDQPASSGSHSLPTRKAAADGEEYPQKRRRRNLTSKTAQNTSLSASCHSEGSIGAFEAPSGVDFLTSHDEAQEIFGRGIIRIQPHGQRHAYFLTFLPDAVDHPPCHVQPRSTPDQSLFTKRAPHTSSKASALEKGDMQLARRQTQNQRANLKTRNNHSTRHKNSRKGLPWLPEEQGLLVKLKKDQGLHWPDVTRLFSEQYPGRSQGSIQVYWSTNLSKRLP</sequence>
<evidence type="ECO:0000313" key="3">
    <source>
        <dbReference type="EMBL" id="KAL2836343.1"/>
    </source>
</evidence>
<dbReference type="InterPro" id="IPR001005">
    <property type="entry name" value="SANT/Myb"/>
</dbReference>
<feature type="compositionally biased region" description="Pro residues" evidence="1">
    <location>
        <begin position="36"/>
        <end position="51"/>
    </location>
</feature>
<feature type="compositionally biased region" description="Polar residues" evidence="1">
    <location>
        <begin position="287"/>
        <end position="307"/>
    </location>
</feature>
<proteinExistence type="predicted"/>
<feature type="region of interest" description="Disordered" evidence="1">
    <location>
        <begin position="1"/>
        <end position="51"/>
    </location>
</feature>
<evidence type="ECO:0000259" key="2">
    <source>
        <dbReference type="PROSITE" id="PS50090"/>
    </source>
</evidence>
<gene>
    <name evidence="3" type="ORF">BJX68DRAFT_37383</name>
</gene>
<protein>
    <recommendedName>
        <fullName evidence="2">Myb-like domain-containing protein</fullName>
    </recommendedName>
</protein>
<reference evidence="3 4" key="1">
    <citation type="submission" date="2024-07" db="EMBL/GenBank/DDBJ databases">
        <title>Section-level genome sequencing and comparative genomics of Aspergillus sections Usti and Cavernicolus.</title>
        <authorList>
            <consortium name="Lawrence Berkeley National Laboratory"/>
            <person name="Nybo J.L."/>
            <person name="Vesth T.C."/>
            <person name="Theobald S."/>
            <person name="Frisvad J.C."/>
            <person name="Larsen T.O."/>
            <person name="Kjaerboelling I."/>
            <person name="Rothschild-Mancinelli K."/>
            <person name="Lyhne E.K."/>
            <person name="Kogle M.E."/>
            <person name="Barry K."/>
            <person name="Clum A."/>
            <person name="Na H."/>
            <person name="Ledsgaard L."/>
            <person name="Lin J."/>
            <person name="Lipzen A."/>
            <person name="Kuo A."/>
            <person name="Riley R."/>
            <person name="Mondo S."/>
            <person name="LaButti K."/>
            <person name="Haridas S."/>
            <person name="Pangalinan J."/>
            <person name="Salamov A.A."/>
            <person name="Simmons B.A."/>
            <person name="Magnuson J.K."/>
            <person name="Chen J."/>
            <person name="Drula E."/>
            <person name="Henrissat B."/>
            <person name="Wiebenga A."/>
            <person name="Lubbers R.J."/>
            <person name="Gomes A.C."/>
            <person name="Macurrencykelacurrency M.R."/>
            <person name="Stajich J."/>
            <person name="Grigoriev I.V."/>
            <person name="Mortensen U.H."/>
            <person name="De vries R.P."/>
            <person name="Baker S.E."/>
            <person name="Andersen M.R."/>
        </authorList>
    </citation>
    <scope>NUCLEOTIDE SEQUENCE [LARGE SCALE GENOMIC DNA]</scope>
    <source>
        <strain evidence="3 4">CBS 756.74</strain>
    </source>
</reference>
<feature type="region of interest" description="Disordered" evidence="1">
    <location>
        <begin position="400"/>
        <end position="427"/>
    </location>
</feature>
<dbReference type="PROSITE" id="PS50090">
    <property type="entry name" value="MYB_LIKE"/>
    <property type="match status" value="1"/>
</dbReference>
<comment type="caution">
    <text evidence="3">The sequence shown here is derived from an EMBL/GenBank/DDBJ whole genome shotgun (WGS) entry which is preliminary data.</text>
</comment>
<feature type="region of interest" description="Disordered" evidence="1">
    <location>
        <begin position="286"/>
        <end position="346"/>
    </location>
</feature>
<feature type="compositionally biased region" description="Polar residues" evidence="1">
    <location>
        <begin position="329"/>
        <end position="344"/>
    </location>
</feature>